<dbReference type="AlphaFoldDB" id="A0AAE0YU04"/>
<name>A0AAE0YU04_9GAST</name>
<evidence type="ECO:0000313" key="3">
    <source>
        <dbReference type="Proteomes" id="UP001283361"/>
    </source>
</evidence>
<feature type="compositionally biased region" description="Basic and acidic residues" evidence="1">
    <location>
        <begin position="155"/>
        <end position="170"/>
    </location>
</feature>
<feature type="region of interest" description="Disordered" evidence="1">
    <location>
        <begin position="1"/>
        <end position="210"/>
    </location>
</feature>
<proteinExistence type="predicted"/>
<feature type="compositionally biased region" description="Polar residues" evidence="1">
    <location>
        <begin position="66"/>
        <end position="77"/>
    </location>
</feature>
<feature type="compositionally biased region" description="Polar residues" evidence="1">
    <location>
        <begin position="94"/>
        <end position="104"/>
    </location>
</feature>
<organism evidence="2 3">
    <name type="scientific">Elysia crispata</name>
    <name type="common">lettuce slug</name>
    <dbReference type="NCBI Taxonomy" id="231223"/>
    <lineage>
        <taxon>Eukaryota</taxon>
        <taxon>Metazoa</taxon>
        <taxon>Spiralia</taxon>
        <taxon>Lophotrochozoa</taxon>
        <taxon>Mollusca</taxon>
        <taxon>Gastropoda</taxon>
        <taxon>Heterobranchia</taxon>
        <taxon>Euthyneura</taxon>
        <taxon>Panpulmonata</taxon>
        <taxon>Sacoglossa</taxon>
        <taxon>Placobranchoidea</taxon>
        <taxon>Plakobranchidae</taxon>
        <taxon>Elysia</taxon>
    </lineage>
</organism>
<keyword evidence="3" id="KW-1185">Reference proteome</keyword>
<feature type="compositionally biased region" description="Polar residues" evidence="1">
    <location>
        <begin position="47"/>
        <end position="56"/>
    </location>
</feature>
<sequence length="210" mass="24557">MRRQTEMSVLYTHTHTPREREAFSQRTLEPQNFQPSAPREEGMRRQTVMSVLYTHTHTPREREAFSQRTLEPQNFQPSAPREEETPRDRERFSQRTLEPQNFQPSAPREEGGQVAMADSDVSPLHTHTQRHQEEEREAFPQRTLENPRISSPQPLERKNFQPSAPREKGMRQTVMSVLYTHTHTQRHQRGIGEAFPQEDPGTPEFPALSP</sequence>
<comment type="caution">
    <text evidence="2">The sequence shown here is derived from an EMBL/GenBank/DDBJ whole genome shotgun (WGS) entry which is preliminary data.</text>
</comment>
<feature type="compositionally biased region" description="Polar residues" evidence="1">
    <location>
        <begin position="173"/>
        <end position="182"/>
    </location>
</feature>
<dbReference type="Proteomes" id="UP001283361">
    <property type="component" value="Unassembled WGS sequence"/>
</dbReference>
<gene>
    <name evidence="2" type="ORF">RRG08_066466</name>
</gene>
<feature type="compositionally biased region" description="Polar residues" evidence="1">
    <location>
        <begin position="24"/>
        <end position="35"/>
    </location>
</feature>
<evidence type="ECO:0000313" key="2">
    <source>
        <dbReference type="EMBL" id="KAK3756895.1"/>
    </source>
</evidence>
<feature type="compositionally biased region" description="Basic and acidic residues" evidence="1">
    <location>
        <begin position="80"/>
        <end position="93"/>
    </location>
</feature>
<dbReference type="EMBL" id="JAWDGP010005448">
    <property type="protein sequence ID" value="KAK3756895.1"/>
    <property type="molecule type" value="Genomic_DNA"/>
</dbReference>
<evidence type="ECO:0000256" key="1">
    <source>
        <dbReference type="SAM" id="MobiDB-lite"/>
    </source>
</evidence>
<feature type="compositionally biased region" description="Basic and acidic residues" evidence="1">
    <location>
        <begin position="130"/>
        <end position="139"/>
    </location>
</feature>
<protein>
    <submittedName>
        <fullName evidence="2">Uncharacterized protein</fullName>
    </submittedName>
</protein>
<reference evidence="2" key="1">
    <citation type="journal article" date="2023" name="G3 (Bethesda)">
        <title>A reference genome for the long-term kleptoplast-retaining sea slug Elysia crispata morphotype clarki.</title>
        <authorList>
            <person name="Eastman K.E."/>
            <person name="Pendleton A.L."/>
            <person name="Shaikh M.A."/>
            <person name="Suttiyut T."/>
            <person name="Ogas R."/>
            <person name="Tomko P."/>
            <person name="Gavelis G."/>
            <person name="Widhalm J.R."/>
            <person name="Wisecaver J.H."/>
        </authorList>
    </citation>
    <scope>NUCLEOTIDE SEQUENCE</scope>
    <source>
        <strain evidence="2">ECLA1</strain>
    </source>
</reference>
<accession>A0AAE0YU04</accession>